<proteinExistence type="predicted"/>
<dbReference type="PANTHER" id="PTHR42791">
    <property type="entry name" value="GNAT FAMILY ACETYLTRANSFERASE"/>
    <property type="match status" value="1"/>
</dbReference>
<dbReference type="InterPro" id="IPR052523">
    <property type="entry name" value="Trichothecene_AcTrans"/>
</dbReference>
<dbReference type="PANTHER" id="PTHR42791:SF1">
    <property type="entry name" value="N-ACETYLTRANSFERASE DOMAIN-CONTAINING PROTEIN"/>
    <property type="match status" value="1"/>
</dbReference>
<accession>A0A1H8KJV9</accession>
<sequence length="209" mass="24108">MESYRLATKNELNEIATLFTESFLEYPLFTYILAGSNHYKQLLFKLNYINTRCFFQQKSCFVGTLDGKIVSVILLKKRGSHSPTLVQYLRNGGLSLLTQIGLRRLIKLIRTLEHMKEACMKDSKESWYVEGLAVAKGYQGRNLGSKLFESFIFPYISEQGGGRLTLVTHTELNTKFYRKNGFEIFSEYRIGSDDNHITNYSLQRNIGLK</sequence>
<dbReference type="GO" id="GO:0016747">
    <property type="term" value="F:acyltransferase activity, transferring groups other than amino-acyl groups"/>
    <property type="evidence" value="ECO:0007669"/>
    <property type="project" value="InterPro"/>
</dbReference>
<dbReference type="Gene3D" id="3.40.630.30">
    <property type="match status" value="1"/>
</dbReference>
<dbReference type="RefSeq" id="WP_091495648.1">
    <property type="nucleotide sequence ID" value="NZ_FODJ01000002.1"/>
</dbReference>
<dbReference type="CDD" id="cd04301">
    <property type="entry name" value="NAT_SF"/>
    <property type="match status" value="1"/>
</dbReference>
<dbReference type="SUPFAM" id="SSF55729">
    <property type="entry name" value="Acyl-CoA N-acyltransferases (Nat)"/>
    <property type="match status" value="1"/>
</dbReference>
<reference evidence="2 3" key="1">
    <citation type="submission" date="2016-10" db="EMBL/GenBank/DDBJ databases">
        <authorList>
            <person name="de Groot N.N."/>
        </authorList>
    </citation>
    <scope>NUCLEOTIDE SEQUENCE [LARGE SCALE GENOMIC DNA]</scope>
    <source>
        <strain evidence="2 3">CGMCC 1.10434</strain>
    </source>
</reference>
<feature type="domain" description="N-acetyltransferase" evidence="1">
    <location>
        <begin position="2"/>
        <end position="207"/>
    </location>
</feature>
<dbReference type="AlphaFoldDB" id="A0A1H8KJV9"/>
<dbReference type="InterPro" id="IPR000182">
    <property type="entry name" value="GNAT_dom"/>
</dbReference>
<dbReference type="Proteomes" id="UP000199300">
    <property type="component" value="Unassembled WGS sequence"/>
</dbReference>
<dbReference type="InterPro" id="IPR016181">
    <property type="entry name" value="Acyl_CoA_acyltransferase"/>
</dbReference>
<dbReference type="STRING" id="872970.SAMN04488134_102314"/>
<protein>
    <submittedName>
        <fullName evidence="2">Acetyltransferase (GNAT) family protein</fullName>
    </submittedName>
</protein>
<keyword evidence="3" id="KW-1185">Reference proteome</keyword>
<dbReference type="EMBL" id="FODJ01000002">
    <property type="protein sequence ID" value="SEN93174.1"/>
    <property type="molecule type" value="Genomic_DNA"/>
</dbReference>
<evidence type="ECO:0000259" key="1">
    <source>
        <dbReference type="PROSITE" id="PS51186"/>
    </source>
</evidence>
<dbReference type="Pfam" id="PF13508">
    <property type="entry name" value="Acetyltransf_7"/>
    <property type="match status" value="1"/>
</dbReference>
<dbReference type="PROSITE" id="PS51186">
    <property type="entry name" value="GNAT"/>
    <property type="match status" value="1"/>
</dbReference>
<dbReference type="OrthoDB" id="3256225at2"/>
<evidence type="ECO:0000313" key="2">
    <source>
        <dbReference type="EMBL" id="SEN93174.1"/>
    </source>
</evidence>
<organism evidence="2 3">
    <name type="scientific">Amphibacillus marinus</name>
    <dbReference type="NCBI Taxonomy" id="872970"/>
    <lineage>
        <taxon>Bacteria</taxon>
        <taxon>Bacillati</taxon>
        <taxon>Bacillota</taxon>
        <taxon>Bacilli</taxon>
        <taxon>Bacillales</taxon>
        <taxon>Bacillaceae</taxon>
        <taxon>Amphibacillus</taxon>
    </lineage>
</organism>
<gene>
    <name evidence="2" type="ORF">SAMN04488134_102314</name>
</gene>
<keyword evidence="2" id="KW-0808">Transferase</keyword>
<name>A0A1H8KJV9_9BACI</name>
<evidence type="ECO:0000313" key="3">
    <source>
        <dbReference type="Proteomes" id="UP000199300"/>
    </source>
</evidence>